<evidence type="ECO:0000313" key="7">
    <source>
        <dbReference type="EMBL" id="PMS30460.1"/>
    </source>
</evidence>
<keyword evidence="7" id="KW-0456">Lyase</keyword>
<evidence type="ECO:0000256" key="4">
    <source>
        <dbReference type="PIRSR" id="PIRSR015582-1"/>
    </source>
</evidence>
<dbReference type="GO" id="GO:0006107">
    <property type="term" value="P:oxaloacetate metabolic process"/>
    <property type="evidence" value="ECO:0007669"/>
    <property type="project" value="TreeGrafter"/>
</dbReference>
<organism evidence="7 8">
    <name type="scientific">Trinickia symbiotica</name>
    <dbReference type="NCBI Taxonomy" id="863227"/>
    <lineage>
        <taxon>Bacteria</taxon>
        <taxon>Pseudomonadati</taxon>
        <taxon>Pseudomonadota</taxon>
        <taxon>Betaproteobacteria</taxon>
        <taxon>Burkholderiales</taxon>
        <taxon>Burkholderiaceae</taxon>
        <taxon>Trinickia</taxon>
    </lineage>
</organism>
<dbReference type="Gene3D" id="3.20.20.60">
    <property type="entry name" value="Phosphoenolpyruvate-binding domains"/>
    <property type="match status" value="1"/>
</dbReference>
<keyword evidence="2 5" id="KW-0479">Metal-binding</keyword>
<dbReference type="InterPro" id="IPR011206">
    <property type="entry name" value="Citrate_lyase_beta/mcl1/mcl2"/>
</dbReference>
<evidence type="ECO:0000256" key="3">
    <source>
        <dbReference type="ARBA" id="ARBA00022842"/>
    </source>
</evidence>
<dbReference type="InterPro" id="IPR005000">
    <property type="entry name" value="Aldolase/citrate-lyase_domain"/>
</dbReference>
<accession>A0A2N7WM11</accession>
<evidence type="ECO:0000256" key="1">
    <source>
        <dbReference type="ARBA" id="ARBA00001946"/>
    </source>
</evidence>
<evidence type="ECO:0000259" key="6">
    <source>
        <dbReference type="Pfam" id="PF03328"/>
    </source>
</evidence>
<feature type="binding site" evidence="5">
    <location>
        <position position="153"/>
    </location>
    <ligand>
        <name>Mg(2+)</name>
        <dbReference type="ChEBI" id="CHEBI:18420"/>
    </ligand>
</feature>
<name>A0A2N7WM11_9BURK</name>
<evidence type="ECO:0000256" key="5">
    <source>
        <dbReference type="PIRSR" id="PIRSR015582-2"/>
    </source>
</evidence>
<reference evidence="7 8" key="1">
    <citation type="submission" date="2018-01" db="EMBL/GenBank/DDBJ databases">
        <title>Whole genome analyses suggest that Burkholderia sensu lato contains two further novel genera in the rhizoxinica-symbiotica group Mycetohabitans gen. nov., and Trinickia gen. nov.: implications for the evolution of diazotrophy and nodulation in the Burkholderiaceae.</title>
        <authorList>
            <person name="Estrada-de los Santos P."/>
            <person name="Palmer M."/>
            <person name="Chavez-Ramirez B."/>
            <person name="Beukes C."/>
            <person name="Steenkamp E.T."/>
            <person name="Hirsch A.M."/>
            <person name="Manyaka P."/>
            <person name="Maluk M."/>
            <person name="Lafos M."/>
            <person name="Crook M."/>
            <person name="Gross E."/>
            <person name="Simon M.F."/>
            <person name="Bueno dos Reis Junior F."/>
            <person name="Poole P.S."/>
            <person name="Venter S.N."/>
            <person name="James E.K."/>
        </authorList>
    </citation>
    <scope>NUCLEOTIDE SEQUENCE [LARGE SCALE GENOMIC DNA]</scope>
    <source>
        <strain evidence="7 8">JPY 581</strain>
    </source>
</reference>
<dbReference type="RefSeq" id="WP_018442723.1">
    <property type="nucleotide sequence ID" value="NZ_KB890190.1"/>
</dbReference>
<feature type="binding site" evidence="4">
    <location>
        <position position="126"/>
    </location>
    <ligand>
        <name>substrate</name>
    </ligand>
</feature>
<dbReference type="STRING" id="863227.GCA_000373005_04126"/>
<feature type="binding site" evidence="4">
    <location>
        <position position="63"/>
    </location>
    <ligand>
        <name>substrate</name>
    </ligand>
</feature>
<dbReference type="PANTHER" id="PTHR32308">
    <property type="entry name" value="LYASE BETA SUBUNIT, PUTATIVE (AFU_ORTHOLOGUE AFUA_4G13030)-RELATED"/>
    <property type="match status" value="1"/>
</dbReference>
<dbReference type="PANTHER" id="PTHR32308:SF0">
    <property type="entry name" value="HPCH_HPAI ALDOLASE_CITRATE LYASE DOMAIN-CONTAINING PROTEIN"/>
    <property type="match status" value="1"/>
</dbReference>
<feature type="binding site" evidence="5">
    <location>
        <position position="126"/>
    </location>
    <ligand>
        <name>Mg(2+)</name>
        <dbReference type="ChEBI" id="CHEBI:18420"/>
    </ligand>
</feature>
<dbReference type="Proteomes" id="UP000235777">
    <property type="component" value="Unassembled WGS sequence"/>
</dbReference>
<feature type="domain" description="HpcH/HpaI aldolase/citrate lyase" evidence="6">
    <location>
        <begin position="1"/>
        <end position="226"/>
    </location>
</feature>
<comment type="caution">
    <text evidence="7">The sequence shown here is derived from an EMBL/GenBank/DDBJ whole genome shotgun (WGS) entry which is preliminary data.</text>
</comment>
<dbReference type="GO" id="GO:0016829">
    <property type="term" value="F:lyase activity"/>
    <property type="evidence" value="ECO:0007669"/>
    <property type="project" value="UniProtKB-KW"/>
</dbReference>
<evidence type="ECO:0000313" key="8">
    <source>
        <dbReference type="Proteomes" id="UP000235777"/>
    </source>
</evidence>
<comment type="cofactor">
    <cofactor evidence="1">
        <name>Mg(2+)</name>
        <dbReference type="ChEBI" id="CHEBI:18420"/>
    </cofactor>
</comment>
<protein>
    <submittedName>
        <fullName evidence="7">CoA ester lyase</fullName>
    </submittedName>
</protein>
<sequence length="295" mass="31379">MLFVPGDSERKIAKAISSHADALILDLEDSVASSRTHVARAIVLEYLQSRPQSQRKGQQIWVRINALSNPAALHDLAVVAGAPDGIVLPKVHSSHDVTRLGHYLDALELREGVAAGSIRILPVATETPQSLFTLGGYEGCGPRLTGLTWGAEDIAAALGASNNRRPNGEYDTVYELARALCLIGAATADVQPVDTVFVDFRDSAGLEAEANLARQAGFTGKLAVHPNQIDIINQAFTPSDDEISWSRRVVEAFASNPGVGTMGLDGKMLDMPHLKRAHKILAVAASLHGGGDDRS</sequence>
<dbReference type="Pfam" id="PF03328">
    <property type="entry name" value="HpcH_HpaI"/>
    <property type="match status" value="1"/>
</dbReference>
<dbReference type="EMBL" id="PNYC01000031">
    <property type="protein sequence ID" value="PMS30460.1"/>
    <property type="molecule type" value="Genomic_DNA"/>
</dbReference>
<dbReference type="PIRSF" id="PIRSF015582">
    <property type="entry name" value="Cit_lyase_B"/>
    <property type="match status" value="1"/>
</dbReference>
<dbReference type="InterPro" id="IPR040442">
    <property type="entry name" value="Pyrv_kinase-like_dom_sf"/>
</dbReference>
<keyword evidence="3 5" id="KW-0460">Magnesium</keyword>
<evidence type="ECO:0000256" key="2">
    <source>
        <dbReference type="ARBA" id="ARBA00022723"/>
    </source>
</evidence>
<keyword evidence="8" id="KW-1185">Reference proteome</keyword>
<proteinExistence type="predicted"/>
<dbReference type="InterPro" id="IPR015813">
    <property type="entry name" value="Pyrv/PenolPyrv_kinase-like_dom"/>
</dbReference>
<dbReference type="SUPFAM" id="SSF51621">
    <property type="entry name" value="Phosphoenolpyruvate/pyruvate domain"/>
    <property type="match status" value="1"/>
</dbReference>
<dbReference type="OrthoDB" id="348111at2"/>
<dbReference type="GO" id="GO:0000287">
    <property type="term" value="F:magnesium ion binding"/>
    <property type="evidence" value="ECO:0007669"/>
    <property type="project" value="TreeGrafter"/>
</dbReference>
<dbReference type="AlphaFoldDB" id="A0A2N7WM11"/>
<gene>
    <name evidence="7" type="ORF">C0Z20_29950</name>
</gene>